<evidence type="ECO:0000259" key="8">
    <source>
        <dbReference type="PROSITE" id="PS50893"/>
    </source>
</evidence>
<dbReference type="SUPFAM" id="SSF90123">
    <property type="entry name" value="ABC transporter transmembrane region"/>
    <property type="match status" value="1"/>
</dbReference>
<dbReference type="GO" id="GO:0016887">
    <property type="term" value="F:ATP hydrolysis activity"/>
    <property type="evidence" value="ECO:0007669"/>
    <property type="project" value="InterPro"/>
</dbReference>
<dbReference type="GO" id="GO:0034040">
    <property type="term" value="F:ATPase-coupled lipid transmembrane transporter activity"/>
    <property type="evidence" value="ECO:0007669"/>
    <property type="project" value="TreeGrafter"/>
</dbReference>
<evidence type="ECO:0000256" key="5">
    <source>
        <dbReference type="ARBA" id="ARBA00022989"/>
    </source>
</evidence>
<evidence type="ECO:0000313" key="11">
    <source>
        <dbReference type="Proteomes" id="UP000317944"/>
    </source>
</evidence>
<reference evidence="10 11" key="1">
    <citation type="submission" date="2018-03" db="EMBL/GenBank/DDBJ databases">
        <title>Aerobic endospore-forming bacteria genome sequencing and assembly.</title>
        <authorList>
            <person name="Cavalcante D.A."/>
            <person name="Driks A."/>
            <person name="Putonti C."/>
            <person name="De-Souza M.T."/>
        </authorList>
    </citation>
    <scope>NUCLEOTIDE SEQUENCE [LARGE SCALE GENOMIC DNA]</scope>
    <source>
        <strain evidence="10 11">SDF0037</strain>
    </source>
</reference>
<dbReference type="Proteomes" id="UP000317944">
    <property type="component" value="Unassembled WGS sequence"/>
</dbReference>
<feature type="domain" description="ABC transporter" evidence="8">
    <location>
        <begin position="306"/>
        <end position="522"/>
    </location>
</feature>
<evidence type="ECO:0000256" key="4">
    <source>
        <dbReference type="ARBA" id="ARBA00022840"/>
    </source>
</evidence>
<dbReference type="PROSITE" id="PS00675">
    <property type="entry name" value="SIGMA54_INTERACT_1"/>
    <property type="match status" value="1"/>
</dbReference>
<dbReference type="PROSITE" id="PS50929">
    <property type="entry name" value="ABC_TM1F"/>
    <property type="match status" value="1"/>
</dbReference>
<dbReference type="InterPro" id="IPR003593">
    <property type="entry name" value="AAA+_ATPase"/>
</dbReference>
<dbReference type="InterPro" id="IPR036640">
    <property type="entry name" value="ABC1_TM_sf"/>
</dbReference>
<keyword evidence="3" id="KW-0547">Nucleotide-binding</keyword>
<dbReference type="InterPro" id="IPR039421">
    <property type="entry name" value="Type_1_exporter"/>
</dbReference>
<evidence type="ECO:0000259" key="9">
    <source>
        <dbReference type="PROSITE" id="PS50929"/>
    </source>
</evidence>
<dbReference type="EMBL" id="SADV01000005">
    <property type="protein sequence ID" value="TQR35205.1"/>
    <property type="molecule type" value="Genomic_DNA"/>
</dbReference>
<feature type="transmembrane region" description="Helical" evidence="7">
    <location>
        <begin position="41"/>
        <end position="61"/>
    </location>
</feature>
<accession>A0A544UMY8</accession>
<dbReference type="AlphaFoldDB" id="A0A544UMY8"/>
<dbReference type="SMART" id="SM00382">
    <property type="entry name" value="AAA"/>
    <property type="match status" value="1"/>
</dbReference>
<dbReference type="PROSITE" id="PS50893">
    <property type="entry name" value="ABC_TRANSPORTER_2"/>
    <property type="match status" value="1"/>
</dbReference>
<dbReference type="SUPFAM" id="SSF52540">
    <property type="entry name" value="P-loop containing nucleoside triphosphate hydrolases"/>
    <property type="match status" value="1"/>
</dbReference>
<dbReference type="GO" id="GO:0005524">
    <property type="term" value="F:ATP binding"/>
    <property type="evidence" value="ECO:0007669"/>
    <property type="project" value="UniProtKB-KW"/>
</dbReference>
<sequence length="524" mass="59810">MNALQQFKKQLLIRSCIASLIALSPLVILVLLLSNMLDMSFGASVVVMGIAFGCIFFSGVYEQRWIQTQGTAVLQSLRQEIVEHLLNLPMRIHQEKGNAGHWLTQTIDAMEIIYTHLMPNVMKEKINLFLILLLLCLIEWRVAIPFGLLLFFLFRYQKKIEKKMQFYGTQRKLHFEQIRKQTLEYLEGIESIFRQGTPVVRNLLTASYKEFYQSSIQTEQQAAPYSTRFYMALTFLYIGSVVAGFWLISPQQLGSLVLYEIILFYLLHTALQLKEASDGLAYFTAVEEELAHWLKQQVDEDRNGTALEADVTLSSFTFQRENYSLQLPIARLLGGDHIMITGETGAGKTTVFQLIYGLLADANISINNHSVTSISPTVKSKTIHFALQHMPIYSGTVKQLLIWANRNATEAEMMQALRAMKVDFLGDDPLEKWIGKGGRQLSGGEQQRIRLAQAYLSGATIYLMDEMTSALDQATELEILEAFLTHKKHTIVLFITHRTAIKPYFNRFFTIENGKFREKQELTS</sequence>
<dbReference type="Gene3D" id="1.20.1560.10">
    <property type="entry name" value="ABC transporter type 1, transmembrane domain"/>
    <property type="match status" value="1"/>
</dbReference>
<dbReference type="OrthoDB" id="9762778at2"/>
<evidence type="ECO:0000313" key="10">
    <source>
        <dbReference type="EMBL" id="TQR35205.1"/>
    </source>
</evidence>
<dbReference type="GO" id="GO:0005886">
    <property type="term" value="C:plasma membrane"/>
    <property type="evidence" value="ECO:0007669"/>
    <property type="project" value="UniProtKB-SubCell"/>
</dbReference>
<dbReference type="InterPro" id="IPR003439">
    <property type="entry name" value="ABC_transporter-like_ATP-bd"/>
</dbReference>
<feature type="transmembrane region" description="Helical" evidence="7">
    <location>
        <begin position="128"/>
        <end position="154"/>
    </location>
</feature>
<dbReference type="InterPro" id="IPR027417">
    <property type="entry name" value="P-loop_NTPase"/>
</dbReference>
<evidence type="ECO:0000256" key="7">
    <source>
        <dbReference type="SAM" id="Phobius"/>
    </source>
</evidence>
<gene>
    <name evidence="10" type="ORF">C7Y47_08120</name>
</gene>
<comment type="caution">
    <text evidence="10">The sequence shown here is derived from an EMBL/GenBank/DDBJ whole genome shotgun (WGS) entry which is preliminary data.</text>
</comment>
<dbReference type="InterPro" id="IPR025662">
    <property type="entry name" value="Sigma_54_int_dom_ATP-bd_1"/>
</dbReference>
<protein>
    <submittedName>
        <fullName evidence="10">ABC transporter ATP-binding protein</fullName>
    </submittedName>
</protein>
<dbReference type="Pfam" id="PF00005">
    <property type="entry name" value="ABC_tran"/>
    <property type="match status" value="1"/>
</dbReference>
<keyword evidence="2 7" id="KW-0812">Transmembrane</keyword>
<dbReference type="PANTHER" id="PTHR24221">
    <property type="entry name" value="ATP-BINDING CASSETTE SUB-FAMILY B"/>
    <property type="match status" value="1"/>
</dbReference>
<dbReference type="Gene3D" id="3.40.50.300">
    <property type="entry name" value="P-loop containing nucleotide triphosphate hydrolases"/>
    <property type="match status" value="1"/>
</dbReference>
<dbReference type="PROSITE" id="PS00211">
    <property type="entry name" value="ABC_TRANSPORTER_1"/>
    <property type="match status" value="1"/>
</dbReference>
<evidence type="ECO:0000256" key="1">
    <source>
        <dbReference type="ARBA" id="ARBA00004651"/>
    </source>
</evidence>
<dbReference type="InterPro" id="IPR017871">
    <property type="entry name" value="ABC_transporter-like_CS"/>
</dbReference>
<name>A0A544UMY8_LYSSH</name>
<feature type="transmembrane region" description="Helical" evidence="7">
    <location>
        <begin position="253"/>
        <end position="271"/>
    </location>
</feature>
<dbReference type="InterPro" id="IPR011527">
    <property type="entry name" value="ABC1_TM_dom"/>
</dbReference>
<dbReference type="GO" id="GO:0140359">
    <property type="term" value="F:ABC-type transporter activity"/>
    <property type="evidence" value="ECO:0007669"/>
    <property type="project" value="InterPro"/>
</dbReference>
<dbReference type="RefSeq" id="WP_142508313.1">
    <property type="nucleotide sequence ID" value="NZ_SADV01000005.1"/>
</dbReference>
<feature type="domain" description="ABC transmembrane type-1" evidence="9">
    <location>
        <begin position="15"/>
        <end position="249"/>
    </location>
</feature>
<comment type="subcellular location">
    <subcellularLocation>
        <location evidence="1">Cell membrane</location>
        <topology evidence="1">Multi-pass membrane protein</topology>
    </subcellularLocation>
</comment>
<keyword evidence="4 10" id="KW-0067">ATP-binding</keyword>
<organism evidence="10 11">
    <name type="scientific">Lysinibacillus sphaericus</name>
    <name type="common">Bacillus sphaericus</name>
    <dbReference type="NCBI Taxonomy" id="1421"/>
    <lineage>
        <taxon>Bacteria</taxon>
        <taxon>Bacillati</taxon>
        <taxon>Bacillota</taxon>
        <taxon>Bacilli</taxon>
        <taxon>Bacillales</taxon>
        <taxon>Bacillaceae</taxon>
        <taxon>Lysinibacillus</taxon>
    </lineage>
</organism>
<feature type="transmembrane region" description="Helical" evidence="7">
    <location>
        <begin position="229"/>
        <end position="247"/>
    </location>
</feature>
<feature type="transmembrane region" description="Helical" evidence="7">
    <location>
        <begin position="12"/>
        <end position="34"/>
    </location>
</feature>
<evidence type="ECO:0000256" key="2">
    <source>
        <dbReference type="ARBA" id="ARBA00022692"/>
    </source>
</evidence>
<evidence type="ECO:0000256" key="3">
    <source>
        <dbReference type="ARBA" id="ARBA00022741"/>
    </source>
</evidence>
<keyword evidence="5 7" id="KW-1133">Transmembrane helix</keyword>
<dbReference type="PANTHER" id="PTHR24221:SF614">
    <property type="entry name" value="GLUTATHIONE_L-CYSTEINE TRANSPORT SYSTEM ATP-BINDING_PERMEASE PROTEIN CYDC"/>
    <property type="match status" value="1"/>
</dbReference>
<proteinExistence type="predicted"/>
<evidence type="ECO:0000256" key="6">
    <source>
        <dbReference type="ARBA" id="ARBA00023136"/>
    </source>
</evidence>
<dbReference type="Pfam" id="PF00664">
    <property type="entry name" value="ABC_membrane"/>
    <property type="match status" value="1"/>
</dbReference>
<keyword evidence="6 7" id="KW-0472">Membrane</keyword>